<dbReference type="PANTHER" id="PTHR36974">
    <property type="entry name" value="MEMBRANE PROTEIN-RELATED"/>
    <property type="match status" value="1"/>
</dbReference>
<evidence type="ECO:0008006" key="8">
    <source>
        <dbReference type="Google" id="ProtNLM"/>
    </source>
</evidence>
<accession>A0A511M8C4</accession>
<dbReference type="AlphaFoldDB" id="A0A511M8C4"/>
<name>A0A511M8C4_9NOCA</name>
<dbReference type="Pfam" id="PF13564">
    <property type="entry name" value="DoxX_2"/>
    <property type="match status" value="1"/>
</dbReference>
<dbReference type="InterPro" id="IPR032808">
    <property type="entry name" value="DoxX"/>
</dbReference>
<keyword evidence="2 5" id="KW-0812">Transmembrane</keyword>
<comment type="subcellular location">
    <subcellularLocation>
        <location evidence="1">Membrane</location>
        <topology evidence="1">Multi-pass membrane protein</topology>
    </subcellularLocation>
</comment>
<proteinExistence type="predicted"/>
<evidence type="ECO:0000313" key="6">
    <source>
        <dbReference type="EMBL" id="GEM36870.1"/>
    </source>
</evidence>
<feature type="transmembrane region" description="Helical" evidence="5">
    <location>
        <begin position="94"/>
        <end position="113"/>
    </location>
</feature>
<evidence type="ECO:0000256" key="1">
    <source>
        <dbReference type="ARBA" id="ARBA00004141"/>
    </source>
</evidence>
<feature type="transmembrane region" description="Helical" evidence="5">
    <location>
        <begin position="29"/>
        <end position="50"/>
    </location>
</feature>
<sequence>MAPLVVLAVVTALARLIGRLAGPDWLDSWPHAVALGLAAMFALTASAHFLSPRREALVAMVPPNLPNPAALVALTGVLELAGAAGLLIPATAKLAAAALILLLISLFPANIRAAKADLGIKTMPLPLRALVQVLFIASLGVVLFA</sequence>
<dbReference type="RefSeq" id="WP_147129114.1">
    <property type="nucleotide sequence ID" value="NZ_BJXA01000006.1"/>
</dbReference>
<evidence type="ECO:0000256" key="3">
    <source>
        <dbReference type="ARBA" id="ARBA00022989"/>
    </source>
</evidence>
<organism evidence="6 7">
    <name type="scientific">Nocardia ninae NBRC 108245</name>
    <dbReference type="NCBI Taxonomy" id="1210091"/>
    <lineage>
        <taxon>Bacteria</taxon>
        <taxon>Bacillati</taxon>
        <taxon>Actinomycetota</taxon>
        <taxon>Actinomycetes</taxon>
        <taxon>Mycobacteriales</taxon>
        <taxon>Nocardiaceae</taxon>
        <taxon>Nocardia</taxon>
    </lineage>
</organism>
<evidence type="ECO:0000256" key="2">
    <source>
        <dbReference type="ARBA" id="ARBA00022692"/>
    </source>
</evidence>
<keyword evidence="7" id="KW-1185">Reference proteome</keyword>
<dbReference type="GO" id="GO:0016020">
    <property type="term" value="C:membrane"/>
    <property type="evidence" value="ECO:0007669"/>
    <property type="project" value="UniProtKB-SubCell"/>
</dbReference>
<dbReference type="OrthoDB" id="129693at2"/>
<gene>
    <name evidence="6" type="ORF">NN4_13890</name>
</gene>
<feature type="transmembrane region" description="Helical" evidence="5">
    <location>
        <begin position="125"/>
        <end position="144"/>
    </location>
</feature>
<dbReference type="EMBL" id="BJXA01000006">
    <property type="protein sequence ID" value="GEM36870.1"/>
    <property type="molecule type" value="Genomic_DNA"/>
</dbReference>
<keyword evidence="3 5" id="KW-1133">Transmembrane helix</keyword>
<evidence type="ECO:0000256" key="5">
    <source>
        <dbReference type="SAM" id="Phobius"/>
    </source>
</evidence>
<keyword evidence="4 5" id="KW-0472">Membrane</keyword>
<evidence type="ECO:0000313" key="7">
    <source>
        <dbReference type="Proteomes" id="UP000321424"/>
    </source>
</evidence>
<reference evidence="6 7" key="1">
    <citation type="submission" date="2019-07" db="EMBL/GenBank/DDBJ databases">
        <title>Whole genome shotgun sequence of Nocardia ninae NBRC 108245.</title>
        <authorList>
            <person name="Hosoyama A."/>
            <person name="Uohara A."/>
            <person name="Ohji S."/>
            <person name="Ichikawa N."/>
        </authorList>
    </citation>
    <scope>NUCLEOTIDE SEQUENCE [LARGE SCALE GENOMIC DNA]</scope>
    <source>
        <strain evidence="6 7">NBRC 108245</strain>
    </source>
</reference>
<dbReference type="Proteomes" id="UP000321424">
    <property type="component" value="Unassembled WGS sequence"/>
</dbReference>
<evidence type="ECO:0000256" key="4">
    <source>
        <dbReference type="ARBA" id="ARBA00023136"/>
    </source>
</evidence>
<dbReference type="PANTHER" id="PTHR36974:SF1">
    <property type="entry name" value="DOXX FAMILY MEMBRANE PROTEIN"/>
    <property type="match status" value="1"/>
</dbReference>
<comment type="caution">
    <text evidence="6">The sequence shown here is derived from an EMBL/GenBank/DDBJ whole genome shotgun (WGS) entry which is preliminary data.</text>
</comment>
<protein>
    <recommendedName>
        <fullName evidence="8">DoxX family protein</fullName>
    </recommendedName>
</protein>